<dbReference type="InterPro" id="IPR005025">
    <property type="entry name" value="FMN_Rdtase-like_dom"/>
</dbReference>
<name>A0A922PVR8_9LACO</name>
<reference evidence="2 3" key="1">
    <citation type="journal article" date="2015" name="Genome Announc.">
        <title>Expanding the biotechnology potential of lactobacilli through comparative genomics of 213 strains and associated genera.</title>
        <authorList>
            <person name="Sun Z."/>
            <person name="Harris H.M."/>
            <person name="McCann A."/>
            <person name="Guo C."/>
            <person name="Argimon S."/>
            <person name="Zhang W."/>
            <person name="Yang X."/>
            <person name="Jeffery I.B."/>
            <person name="Cooney J.C."/>
            <person name="Kagawa T.F."/>
            <person name="Liu W."/>
            <person name="Song Y."/>
            <person name="Salvetti E."/>
            <person name="Wrobel A."/>
            <person name="Rasinkangas P."/>
            <person name="Parkhill J."/>
            <person name="Rea M.C."/>
            <person name="O'Sullivan O."/>
            <person name="Ritari J."/>
            <person name="Douillard F.P."/>
            <person name="Paul Ross R."/>
            <person name="Yang R."/>
            <person name="Briner A.E."/>
            <person name="Felis G.E."/>
            <person name="de Vos W.M."/>
            <person name="Barrangou R."/>
            <person name="Klaenhammer T.R."/>
            <person name="Caufield P.W."/>
            <person name="Cui Y."/>
            <person name="Zhang H."/>
            <person name="O'Toole P.W."/>
        </authorList>
    </citation>
    <scope>NUCLEOTIDE SEQUENCE [LARGE SCALE GENOMIC DNA]</scope>
    <source>
        <strain evidence="2 3">DSM 8475</strain>
    </source>
</reference>
<gene>
    <name evidence="2" type="ORF">FD34_GL001313</name>
</gene>
<dbReference type="GO" id="GO:0005829">
    <property type="term" value="C:cytosol"/>
    <property type="evidence" value="ECO:0007669"/>
    <property type="project" value="TreeGrafter"/>
</dbReference>
<dbReference type="Proteomes" id="UP000051085">
    <property type="component" value="Unassembled WGS sequence"/>
</dbReference>
<comment type="caution">
    <text evidence="2">The sequence shown here is derived from an EMBL/GenBank/DDBJ whole genome shotgun (WGS) entry which is preliminary data.</text>
</comment>
<proteinExistence type="predicted"/>
<dbReference type="EMBL" id="AZGO01000032">
    <property type="protein sequence ID" value="KRM37467.1"/>
    <property type="molecule type" value="Genomic_DNA"/>
</dbReference>
<evidence type="ECO:0000313" key="3">
    <source>
        <dbReference type="Proteomes" id="UP000051085"/>
    </source>
</evidence>
<evidence type="ECO:0000313" key="2">
    <source>
        <dbReference type="EMBL" id="KRM37467.1"/>
    </source>
</evidence>
<dbReference type="GO" id="GO:0010181">
    <property type="term" value="F:FMN binding"/>
    <property type="evidence" value="ECO:0007669"/>
    <property type="project" value="TreeGrafter"/>
</dbReference>
<dbReference type="InterPro" id="IPR050712">
    <property type="entry name" value="NAD(P)H-dep_reductase"/>
</dbReference>
<dbReference type="PANTHER" id="PTHR30543:SF21">
    <property type="entry name" value="NAD(P)H-DEPENDENT FMN REDUCTASE LOT6"/>
    <property type="match status" value="1"/>
</dbReference>
<sequence>MKEVTPLKIAAIAGSNANHSYNRMLLEFIAKQYQDTDEVDVIDIRNIPMFNENYKGKAPQVIADLDQRIKAADAVIIASPEYNHSITSALKSVVEWLSYEVHPLENKPVMIVGASTHEQGSSRSQVQLRDILISPGVNAQVYQGGEFFMSNVANIIDEDGNITDEMSIKFLDKCIDDFKIYARSINRMVAEATAEAKKKEAAKD</sequence>
<dbReference type="InterPro" id="IPR029039">
    <property type="entry name" value="Flavoprotein-like_sf"/>
</dbReference>
<dbReference type="Pfam" id="PF03358">
    <property type="entry name" value="FMN_red"/>
    <property type="match status" value="1"/>
</dbReference>
<dbReference type="Gene3D" id="3.40.50.360">
    <property type="match status" value="1"/>
</dbReference>
<evidence type="ECO:0000259" key="1">
    <source>
        <dbReference type="Pfam" id="PF03358"/>
    </source>
</evidence>
<organism evidence="2 3">
    <name type="scientific">Limosilactobacillus pontis DSM 8475</name>
    <dbReference type="NCBI Taxonomy" id="1423794"/>
    <lineage>
        <taxon>Bacteria</taxon>
        <taxon>Bacillati</taxon>
        <taxon>Bacillota</taxon>
        <taxon>Bacilli</taxon>
        <taxon>Lactobacillales</taxon>
        <taxon>Lactobacillaceae</taxon>
        <taxon>Limosilactobacillus</taxon>
    </lineage>
</organism>
<dbReference type="PANTHER" id="PTHR30543">
    <property type="entry name" value="CHROMATE REDUCTASE"/>
    <property type="match status" value="1"/>
</dbReference>
<dbReference type="AlphaFoldDB" id="A0A922PVR8"/>
<dbReference type="SUPFAM" id="SSF52218">
    <property type="entry name" value="Flavoproteins"/>
    <property type="match status" value="1"/>
</dbReference>
<protein>
    <submittedName>
        <fullName evidence="2">NADPH-dependent FMN reductase</fullName>
    </submittedName>
</protein>
<dbReference type="GO" id="GO:0016491">
    <property type="term" value="F:oxidoreductase activity"/>
    <property type="evidence" value="ECO:0007669"/>
    <property type="project" value="InterPro"/>
</dbReference>
<feature type="domain" description="NADPH-dependent FMN reductase-like" evidence="1">
    <location>
        <begin position="8"/>
        <end position="152"/>
    </location>
</feature>
<accession>A0A922PVR8</accession>